<sequence>MGATAVVAMADSALASTEPATRRPLHPFFAQSRNATVVTKKSLSDSKDHPAEATAIDASDPSADSTENGQAEEKNENTGSGHKKRRQVNIDPVGEESKKPRSKKARTSAGGGIADHFTKLGQKGEDKAGGPDADGNPGVETLGQVEQIPSDGPASPDPKNGVAVGTQLDDQKETKDVARSSTTEPKPKTSTIGPPPKPKEPKHAGGETAGGEKKAGAKRGRKPASKVVIVSYGSNEGSRTELGKRIDYILSSPGASPDNSKPSVPAPAKKTSPKGTTKSSKTSPKQPRNPAPTQPAKSTHPFFLGKVKKQEPTIEEATTGPPDTPTKTTKSNIFTSTPISPPKFRLGASSTTNSKPQFGTKNLVLKFPGAELPAWPWNGMVHVRGEELQSEEDVDSDPLPLALGKSKYRSSEVFRNESILSIVTKSLDIPGTVEAIRNIDTENDIPPPPELRLPQKHFESGSKLQSRVLQELRTFRPSLEGKNALHRPKQLERLFDSVRTSLSAFDKSQCETANWVQKYAPTCASEVLQPGKEAYLLRDWLKALTVESVDTGATTSPRSKKQKSKAGKNKRRKRLDGFIVSSDDENYELNELSEDEADWAPSGSRGIIRKTVIKPNGLSKDGEKIANTLVISGPHGCGKTAAVYAVANELGFEVFEINSCSRRSGRDLLAKIGNMTKNHHVNQRKSTNVADDEVAMADEDTTKDIVSGKQSTMAAFCKPKATGAKPKNPVKAVEKQKESKESPKSQRQSLILLEEADILFLEDKNFWAQVVDLIAESKRPFVVTCNDEILIPLHTLRLHGIFRLSLPPRDLAIDRLLLVAANEGHALRREAVETLYDSRNYDLRGATMDLQYWCQIGVGDRRGGFDWFYLRWPKGIDLDENNEVVRVISQDTYVSGMNLLARDRITGDKVSAEFVEQELIQQTWGSWGLDIASWEKPTGPPTLQTWAESLQPGLATPASKLAALEAFDDMADAMSAADICSMKSFAAYKEEIIDATQPDSLVEGDLIVGLRYLDTPRIAYYDSLATDIPSAVKSFAKSTLREYTETVQKGASDELRPLNEKQTIDFIQSCFTDTLPGTPAVARIDFAFAFDPIATEGPSLQPTAWLDPSVFDRTLRLIALDVAPFVRGIVAYDVHLQKERLKRSNLLSEGGQGRTGTKRMRTTRAALSALEGGTRSMVRGEKWFKTDMNTYLVAKTGGAGWNDFEVEESEASSLKSASIASWDEVTSPDASPVKAPLKKARRGRPKKKVVIDEDADEF</sequence>
<dbReference type="GO" id="GO:0005634">
    <property type="term" value="C:nucleus"/>
    <property type="evidence" value="ECO:0007669"/>
    <property type="project" value="TreeGrafter"/>
</dbReference>
<keyword evidence="4" id="KW-1185">Reference proteome</keyword>
<dbReference type="Gene3D" id="3.40.50.300">
    <property type="entry name" value="P-loop containing nucleotide triphosphate hydrolases"/>
    <property type="match status" value="1"/>
</dbReference>
<dbReference type="GO" id="GO:0005524">
    <property type="term" value="F:ATP binding"/>
    <property type="evidence" value="ECO:0007669"/>
    <property type="project" value="InterPro"/>
</dbReference>
<organism evidence="3 4">
    <name type="scientific">Podospora fimiseda</name>
    <dbReference type="NCBI Taxonomy" id="252190"/>
    <lineage>
        <taxon>Eukaryota</taxon>
        <taxon>Fungi</taxon>
        <taxon>Dikarya</taxon>
        <taxon>Ascomycota</taxon>
        <taxon>Pezizomycotina</taxon>
        <taxon>Sordariomycetes</taxon>
        <taxon>Sordariomycetidae</taxon>
        <taxon>Sordariales</taxon>
        <taxon>Podosporaceae</taxon>
        <taxon>Podospora</taxon>
    </lineage>
</organism>
<reference evidence="3" key="2">
    <citation type="submission" date="2023-05" db="EMBL/GenBank/DDBJ databases">
        <authorList>
            <consortium name="Lawrence Berkeley National Laboratory"/>
            <person name="Steindorff A."/>
            <person name="Hensen N."/>
            <person name="Bonometti L."/>
            <person name="Westerberg I."/>
            <person name="Brannstrom I.O."/>
            <person name="Guillou S."/>
            <person name="Cros-Aarteil S."/>
            <person name="Calhoun S."/>
            <person name="Haridas S."/>
            <person name="Kuo A."/>
            <person name="Mondo S."/>
            <person name="Pangilinan J."/>
            <person name="Riley R."/>
            <person name="Labutti K."/>
            <person name="Andreopoulos B."/>
            <person name="Lipzen A."/>
            <person name="Chen C."/>
            <person name="Yanf M."/>
            <person name="Daum C."/>
            <person name="Ng V."/>
            <person name="Clum A."/>
            <person name="Ohm R."/>
            <person name="Martin F."/>
            <person name="Silar P."/>
            <person name="Natvig D."/>
            <person name="Lalanne C."/>
            <person name="Gautier V."/>
            <person name="Ament-Velasquez S.L."/>
            <person name="Kruys A."/>
            <person name="Hutchinson M.I."/>
            <person name="Powell A.J."/>
            <person name="Barry K."/>
            <person name="Miller A.N."/>
            <person name="Grigoriev I.V."/>
            <person name="Debuchy R."/>
            <person name="Gladieux P."/>
            <person name="Thoren M.H."/>
            <person name="Johannesson H."/>
        </authorList>
    </citation>
    <scope>NUCLEOTIDE SEQUENCE</scope>
    <source>
        <strain evidence="3">CBS 990.96</strain>
    </source>
</reference>
<dbReference type="PANTHER" id="PTHR23389">
    <property type="entry name" value="CHROMOSOME TRANSMISSION FIDELITY FACTOR 18"/>
    <property type="match status" value="1"/>
</dbReference>
<feature type="compositionally biased region" description="Basic and acidic residues" evidence="1">
    <location>
        <begin position="732"/>
        <end position="744"/>
    </location>
</feature>
<dbReference type="SUPFAM" id="SSF52540">
    <property type="entry name" value="P-loop containing nucleoside triphosphate hydrolases"/>
    <property type="match status" value="1"/>
</dbReference>
<dbReference type="EMBL" id="MU865354">
    <property type="protein sequence ID" value="KAK4226100.1"/>
    <property type="molecule type" value="Genomic_DNA"/>
</dbReference>
<proteinExistence type="predicted"/>
<feature type="region of interest" description="Disordered" evidence="1">
    <location>
        <begin position="1"/>
        <end position="359"/>
    </location>
</feature>
<feature type="compositionally biased region" description="Basic and acidic residues" evidence="1">
    <location>
        <begin position="238"/>
        <end position="247"/>
    </location>
</feature>
<dbReference type="PANTHER" id="PTHR23389:SF21">
    <property type="entry name" value="ATPASE FAMILY AAA DOMAIN-CONTAINING PROTEIN 5"/>
    <property type="match status" value="1"/>
</dbReference>
<accession>A0AAN7H0P1</accession>
<evidence type="ECO:0000256" key="1">
    <source>
        <dbReference type="SAM" id="MobiDB-lite"/>
    </source>
</evidence>
<feature type="region of interest" description="Disordered" evidence="1">
    <location>
        <begin position="719"/>
        <end position="746"/>
    </location>
</feature>
<feature type="compositionally biased region" description="Basic and acidic residues" evidence="1">
    <location>
        <begin position="169"/>
        <end position="178"/>
    </location>
</feature>
<feature type="compositionally biased region" description="Polar residues" evidence="1">
    <location>
        <begin position="253"/>
        <end position="262"/>
    </location>
</feature>
<feature type="compositionally biased region" description="Polar residues" evidence="1">
    <location>
        <begin position="31"/>
        <end position="41"/>
    </location>
</feature>
<feature type="region of interest" description="Disordered" evidence="1">
    <location>
        <begin position="1225"/>
        <end position="1258"/>
    </location>
</feature>
<gene>
    <name evidence="3" type="ORF">QBC38DRAFT_481527</name>
</gene>
<evidence type="ECO:0000313" key="3">
    <source>
        <dbReference type="EMBL" id="KAK4226100.1"/>
    </source>
</evidence>
<reference evidence="3" key="1">
    <citation type="journal article" date="2023" name="Mol. Phylogenet. Evol.">
        <title>Genome-scale phylogeny and comparative genomics of the fungal order Sordariales.</title>
        <authorList>
            <person name="Hensen N."/>
            <person name="Bonometti L."/>
            <person name="Westerberg I."/>
            <person name="Brannstrom I.O."/>
            <person name="Guillou S."/>
            <person name="Cros-Aarteil S."/>
            <person name="Calhoun S."/>
            <person name="Haridas S."/>
            <person name="Kuo A."/>
            <person name="Mondo S."/>
            <person name="Pangilinan J."/>
            <person name="Riley R."/>
            <person name="LaButti K."/>
            <person name="Andreopoulos B."/>
            <person name="Lipzen A."/>
            <person name="Chen C."/>
            <person name="Yan M."/>
            <person name="Daum C."/>
            <person name="Ng V."/>
            <person name="Clum A."/>
            <person name="Steindorff A."/>
            <person name="Ohm R.A."/>
            <person name="Martin F."/>
            <person name="Silar P."/>
            <person name="Natvig D.O."/>
            <person name="Lalanne C."/>
            <person name="Gautier V."/>
            <person name="Ament-Velasquez S.L."/>
            <person name="Kruys A."/>
            <person name="Hutchinson M.I."/>
            <person name="Powell A.J."/>
            <person name="Barry K."/>
            <person name="Miller A.N."/>
            <person name="Grigoriev I.V."/>
            <person name="Debuchy R."/>
            <person name="Gladieux P."/>
            <person name="Hiltunen Thoren M."/>
            <person name="Johannesson H."/>
        </authorList>
    </citation>
    <scope>NUCLEOTIDE SEQUENCE</scope>
    <source>
        <strain evidence="3">CBS 990.96</strain>
    </source>
</reference>
<evidence type="ECO:0000259" key="2">
    <source>
        <dbReference type="Pfam" id="PF00004"/>
    </source>
</evidence>
<feature type="compositionally biased region" description="Low complexity" evidence="1">
    <location>
        <begin position="318"/>
        <end position="330"/>
    </location>
</feature>
<feature type="compositionally biased region" description="Polar residues" evidence="1">
    <location>
        <begin position="348"/>
        <end position="359"/>
    </location>
</feature>
<dbReference type="Pfam" id="PF00004">
    <property type="entry name" value="AAA"/>
    <property type="match status" value="1"/>
</dbReference>
<evidence type="ECO:0000313" key="4">
    <source>
        <dbReference type="Proteomes" id="UP001301958"/>
    </source>
</evidence>
<dbReference type="AlphaFoldDB" id="A0AAN7H0P1"/>
<dbReference type="InterPro" id="IPR003959">
    <property type="entry name" value="ATPase_AAA_core"/>
</dbReference>
<feature type="compositionally biased region" description="Basic and acidic residues" evidence="1">
    <location>
        <begin position="116"/>
        <end position="129"/>
    </location>
</feature>
<feature type="compositionally biased region" description="Low complexity" evidence="1">
    <location>
        <begin position="180"/>
        <end position="191"/>
    </location>
</feature>
<feature type="compositionally biased region" description="Low complexity" evidence="1">
    <location>
        <begin position="266"/>
        <end position="285"/>
    </location>
</feature>
<feature type="region of interest" description="Disordered" evidence="1">
    <location>
        <begin position="551"/>
        <end position="571"/>
    </location>
</feature>
<feature type="compositionally biased region" description="Basic and acidic residues" evidence="1">
    <location>
        <begin position="42"/>
        <end position="51"/>
    </location>
</feature>
<comment type="caution">
    <text evidence="3">The sequence shown here is derived from an EMBL/GenBank/DDBJ whole genome shotgun (WGS) entry which is preliminary data.</text>
</comment>
<protein>
    <submittedName>
        <fullName evidence="3">ATPase family AAA domain-containing protein 5</fullName>
    </submittedName>
</protein>
<dbReference type="Proteomes" id="UP001301958">
    <property type="component" value="Unassembled WGS sequence"/>
</dbReference>
<name>A0AAN7H0P1_9PEZI</name>
<feature type="domain" description="ATPase AAA-type core" evidence="2">
    <location>
        <begin position="630"/>
        <end position="763"/>
    </location>
</feature>
<feature type="compositionally biased region" description="Basic and acidic residues" evidence="1">
    <location>
        <begin position="197"/>
        <end position="215"/>
    </location>
</feature>
<feature type="compositionally biased region" description="Basic residues" evidence="1">
    <location>
        <begin position="558"/>
        <end position="571"/>
    </location>
</feature>
<feature type="compositionally biased region" description="Basic residues" evidence="1">
    <location>
        <begin position="1236"/>
        <end position="1248"/>
    </location>
</feature>
<dbReference type="GO" id="GO:0003677">
    <property type="term" value="F:DNA binding"/>
    <property type="evidence" value="ECO:0007669"/>
    <property type="project" value="TreeGrafter"/>
</dbReference>
<dbReference type="GO" id="GO:0016887">
    <property type="term" value="F:ATP hydrolysis activity"/>
    <property type="evidence" value="ECO:0007669"/>
    <property type="project" value="InterPro"/>
</dbReference>
<dbReference type="InterPro" id="IPR027417">
    <property type="entry name" value="P-loop_NTPase"/>
</dbReference>